<protein>
    <recommendedName>
        <fullName evidence="4">Fibronectin type-III domain-containing protein</fullName>
    </recommendedName>
</protein>
<evidence type="ECO:0000313" key="2">
    <source>
        <dbReference type="EMBL" id="BBL04867.1"/>
    </source>
</evidence>
<dbReference type="GeneID" id="78342894"/>
<dbReference type="EMBL" id="AP019735">
    <property type="protein sequence ID" value="BBL04867.1"/>
    <property type="molecule type" value="Genomic_DNA"/>
</dbReference>
<organism evidence="2 3">
    <name type="scientific">Alistipes communis</name>
    <dbReference type="NCBI Taxonomy" id="2585118"/>
    <lineage>
        <taxon>Bacteria</taxon>
        <taxon>Pseudomonadati</taxon>
        <taxon>Bacteroidota</taxon>
        <taxon>Bacteroidia</taxon>
        <taxon>Bacteroidales</taxon>
        <taxon>Rikenellaceae</taxon>
        <taxon>Alistipes</taxon>
    </lineage>
</organism>
<feature type="region of interest" description="Disordered" evidence="1">
    <location>
        <begin position="114"/>
        <end position="138"/>
    </location>
</feature>
<proteinExistence type="predicted"/>
<dbReference type="AlphaFoldDB" id="A0A4Y1WVC3"/>
<evidence type="ECO:0008006" key="4">
    <source>
        <dbReference type="Google" id="ProtNLM"/>
    </source>
</evidence>
<name>A0A4Y1WVC3_9BACT</name>
<dbReference type="OrthoDB" id="1121506at2"/>
<gene>
    <name evidence="2" type="ORF">A5CBH24_21800</name>
</gene>
<evidence type="ECO:0000313" key="3">
    <source>
        <dbReference type="Proteomes" id="UP000318946"/>
    </source>
</evidence>
<dbReference type="PROSITE" id="PS51257">
    <property type="entry name" value="PROKAR_LIPOPROTEIN"/>
    <property type="match status" value="1"/>
</dbReference>
<reference evidence="3" key="1">
    <citation type="submission" date="2019-06" db="EMBL/GenBank/DDBJ databases">
        <title>Alistipes onderdonkii subsp. vulgaris subsp. nov., Alistipes dispar sp. nov. and Alistipes communis sp. nov., isolated from human faeces, and creation of Alistipes onderdonkii subsp. onderdonkii subsp. nov.</title>
        <authorList>
            <person name="Sakamoto M."/>
            <person name="Ikeyama N."/>
            <person name="Ogata Y."/>
            <person name="Suda W."/>
            <person name="Iino T."/>
            <person name="Hattori M."/>
            <person name="Ohkuma M."/>
        </authorList>
    </citation>
    <scope>NUCLEOTIDE SEQUENCE [LARGE SCALE GENOMIC DNA]</scope>
    <source>
        <strain evidence="3">5CBH24</strain>
    </source>
</reference>
<evidence type="ECO:0000256" key="1">
    <source>
        <dbReference type="SAM" id="MobiDB-lite"/>
    </source>
</evidence>
<dbReference type="InterPro" id="IPR013783">
    <property type="entry name" value="Ig-like_fold"/>
</dbReference>
<sequence length="138" mass="15204">MRRYLIYFPLLFLTVSCEIIEEDISGRAVTTIAPADDAEVPAGETLFRWRAVDRATGYELCVATEGRIVADTLLAADTLGLARSYGCRLRLEAGRYEWTVAAFNSGYETSSPALRLTVAEEPVPEEPEKSDNPESAEP</sequence>
<keyword evidence="3" id="KW-1185">Reference proteome</keyword>
<dbReference type="Gene3D" id="2.60.40.10">
    <property type="entry name" value="Immunoglobulins"/>
    <property type="match status" value="1"/>
</dbReference>
<dbReference type="KEGG" id="acou:A5CBH24_21800"/>
<dbReference type="RefSeq" id="WP_141413191.1">
    <property type="nucleotide sequence ID" value="NZ_AP019735.1"/>
</dbReference>
<dbReference type="Proteomes" id="UP000318946">
    <property type="component" value="Chromosome"/>
</dbReference>
<accession>A0A4Y1WVC3</accession>